<dbReference type="OrthoDB" id="7029907at2"/>
<proteinExistence type="predicted"/>
<gene>
    <name evidence="1" type="ORF">DYL61_15295</name>
</gene>
<dbReference type="EMBL" id="QUZT01000026">
    <property type="protein sequence ID" value="TFY93178.1"/>
    <property type="molecule type" value="Genomic_DNA"/>
</dbReference>
<comment type="caution">
    <text evidence="1">The sequence shown here is derived from an EMBL/GenBank/DDBJ whole genome shotgun (WGS) entry which is preliminary data.</text>
</comment>
<reference evidence="1 2" key="1">
    <citation type="journal article" date="2019" name="Syst. Appl. Microbiol.">
        <title>New species of pathogenic Pseudomonas isolated from citrus in Tunisia: Proposal of Pseudomonas kairouanensis sp. nov. and Pseudomonas nabeulensis sp. nov.</title>
        <authorList>
            <person name="Oueslati M."/>
            <person name="Mulet M."/>
            <person name="Gomila M."/>
            <person name="Berge O."/>
            <person name="Hajlaoui M.R."/>
            <person name="Lalucat J."/>
            <person name="Sadfi-Zouaoui N."/>
            <person name="Garcia-Valdes E."/>
        </authorList>
    </citation>
    <scope>NUCLEOTIDE SEQUENCE [LARGE SCALE GENOMIC DNA]</scope>
    <source>
        <strain evidence="1 2">E10B</strain>
    </source>
</reference>
<sequence>MQKHGHPAPRTLWRASLLALGCEAAPNQPMRVCMAHGGVLIRAAAQPNGSKLPRHRTAPPQVISSFYRACRTCRTRLPTPG</sequence>
<evidence type="ECO:0000313" key="2">
    <source>
        <dbReference type="Proteomes" id="UP000297734"/>
    </source>
</evidence>
<keyword evidence="2" id="KW-1185">Reference proteome</keyword>
<evidence type="ECO:0000313" key="1">
    <source>
        <dbReference type="EMBL" id="TFY93178.1"/>
    </source>
</evidence>
<protein>
    <submittedName>
        <fullName evidence="1">Uncharacterized protein</fullName>
    </submittedName>
</protein>
<name>A0A4Z0B4N5_9PSED</name>
<dbReference type="AlphaFoldDB" id="A0A4Z0B4N5"/>
<dbReference type="Proteomes" id="UP000297734">
    <property type="component" value="Unassembled WGS sequence"/>
</dbReference>
<accession>A0A4Z0B4N5</accession>
<organism evidence="1 2">
    <name type="scientific">Pseudomonas nabeulensis</name>
    <dbReference type="NCBI Taxonomy" id="2293833"/>
    <lineage>
        <taxon>Bacteria</taxon>
        <taxon>Pseudomonadati</taxon>
        <taxon>Pseudomonadota</taxon>
        <taxon>Gammaproteobacteria</taxon>
        <taxon>Pseudomonadales</taxon>
        <taxon>Pseudomonadaceae</taxon>
        <taxon>Pseudomonas</taxon>
    </lineage>
</organism>